<proteinExistence type="predicted"/>
<protein>
    <submittedName>
        <fullName evidence="2">Uncharacterized protein</fullName>
    </submittedName>
</protein>
<dbReference type="Pfam" id="PF13688">
    <property type="entry name" value="Reprolysin_5"/>
    <property type="match status" value="1"/>
</dbReference>
<dbReference type="GO" id="GO:0006509">
    <property type="term" value="P:membrane protein ectodomain proteolysis"/>
    <property type="evidence" value="ECO:0007669"/>
    <property type="project" value="TreeGrafter"/>
</dbReference>
<dbReference type="Gene3D" id="3.40.390.10">
    <property type="entry name" value="Collagenase (Catalytic Domain)"/>
    <property type="match status" value="1"/>
</dbReference>
<dbReference type="InterPro" id="IPR024079">
    <property type="entry name" value="MetalloPept_cat_dom_sf"/>
</dbReference>
<accession>A0A0B6XWF8</accession>
<sequence length="138" mass="16049">EDLNQDDDKTEKSNSRLKRDTPDKNTCHIMAVADYTFFSGPGGGFAHRTANYIIETIKKVNRLYRETVWSNGMTGMGLQIKELRIHAEVTDRNSYHRNGRHYNMYNGETSWPYSDLLEQFGEDGDITKFCLAHLFTYR</sequence>
<organism evidence="2">
    <name type="scientific">Arion vulgaris</name>
    <dbReference type="NCBI Taxonomy" id="1028688"/>
    <lineage>
        <taxon>Eukaryota</taxon>
        <taxon>Metazoa</taxon>
        <taxon>Spiralia</taxon>
        <taxon>Lophotrochozoa</taxon>
        <taxon>Mollusca</taxon>
        <taxon>Gastropoda</taxon>
        <taxon>Heterobranchia</taxon>
        <taxon>Euthyneura</taxon>
        <taxon>Panpulmonata</taxon>
        <taxon>Eupulmonata</taxon>
        <taxon>Stylommatophora</taxon>
        <taxon>Helicina</taxon>
        <taxon>Arionoidea</taxon>
        <taxon>Arionidae</taxon>
        <taxon>Arion</taxon>
    </lineage>
</organism>
<dbReference type="EMBL" id="HACG01001338">
    <property type="protein sequence ID" value="CEK48203.1"/>
    <property type="molecule type" value="Transcribed_RNA"/>
</dbReference>
<feature type="region of interest" description="Disordered" evidence="1">
    <location>
        <begin position="1"/>
        <end position="22"/>
    </location>
</feature>
<feature type="non-terminal residue" evidence="2">
    <location>
        <position position="1"/>
    </location>
</feature>
<dbReference type="InterPro" id="IPR051489">
    <property type="entry name" value="ADAM_Metalloproteinase"/>
</dbReference>
<dbReference type="SUPFAM" id="SSF55486">
    <property type="entry name" value="Metalloproteases ('zincins'), catalytic domain"/>
    <property type="match status" value="1"/>
</dbReference>
<evidence type="ECO:0000256" key="1">
    <source>
        <dbReference type="SAM" id="MobiDB-lite"/>
    </source>
</evidence>
<reference evidence="2" key="1">
    <citation type="submission" date="2014-12" db="EMBL/GenBank/DDBJ databases">
        <title>Insight into the proteome of Arion vulgaris.</title>
        <authorList>
            <person name="Aradska J."/>
            <person name="Bulat T."/>
            <person name="Smidak R."/>
            <person name="Sarate P."/>
            <person name="Gangsoo J."/>
            <person name="Sialana F."/>
            <person name="Bilban M."/>
            <person name="Lubec G."/>
        </authorList>
    </citation>
    <scope>NUCLEOTIDE SEQUENCE</scope>
    <source>
        <tissue evidence="2">Skin</tissue>
    </source>
</reference>
<gene>
    <name evidence="2" type="primary">ORF3363</name>
</gene>
<dbReference type="GO" id="GO:0005886">
    <property type="term" value="C:plasma membrane"/>
    <property type="evidence" value="ECO:0007669"/>
    <property type="project" value="TreeGrafter"/>
</dbReference>
<dbReference type="GO" id="GO:0004222">
    <property type="term" value="F:metalloendopeptidase activity"/>
    <property type="evidence" value="ECO:0007669"/>
    <property type="project" value="TreeGrafter"/>
</dbReference>
<feature type="non-terminal residue" evidence="2">
    <location>
        <position position="138"/>
    </location>
</feature>
<dbReference type="AlphaFoldDB" id="A0A0B6XWF8"/>
<dbReference type="GO" id="GO:0007219">
    <property type="term" value="P:Notch signaling pathway"/>
    <property type="evidence" value="ECO:0007669"/>
    <property type="project" value="TreeGrafter"/>
</dbReference>
<dbReference type="PANTHER" id="PTHR45702:SF6">
    <property type="entry name" value="DISINTEGRIN AND METALLOPROTEINASE DOMAIN-CONTAINING PROTEIN 17"/>
    <property type="match status" value="1"/>
</dbReference>
<dbReference type="PANTHER" id="PTHR45702">
    <property type="entry name" value="ADAM10/ADAM17 METALLOPEPTIDASE FAMILY MEMBER"/>
    <property type="match status" value="1"/>
</dbReference>
<name>A0A0B6XWF8_9EUPU</name>
<evidence type="ECO:0000313" key="2">
    <source>
        <dbReference type="EMBL" id="CEK48203.1"/>
    </source>
</evidence>